<feature type="compositionally biased region" description="Basic and acidic residues" evidence="10">
    <location>
        <begin position="458"/>
        <end position="468"/>
    </location>
</feature>
<feature type="domain" description="W2" evidence="11">
    <location>
        <begin position="527"/>
        <end position="698"/>
    </location>
</feature>
<dbReference type="FunFam" id="3.90.550.10:FF:000066">
    <property type="entry name" value="Translation initiation factor eIF-2B subunit epsilon"/>
    <property type="match status" value="1"/>
</dbReference>
<comment type="subcellular location">
    <subcellularLocation>
        <location evidence="1">Cytoplasm</location>
        <location evidence="1">Cytosol</location>
    </subcellularLocation>
</comment>
<dbReference type="EMBL" id="CCBN010000009">
    <property type="protein sequence ID" value="CDO54844.1"/>
    <property type="molecule type" value="Genomic_DNA"/>
</dbReference>
<evidence type="ECO:0000256" key="7">
    <source>
        <dbReference type="ARBA" id="ARBA00044345"/>
    </source>
</evidence>
<name>A0A0J9XCA6_GEOCN</name>
<dbReference type="GO" id="GO:0003743">
    <property type="term" value="F:translation initiation factor activity"/>
    <property type="evidence" value="ECO:0007669"/>
    <property type="project" value="UniProtKB-KW"/>
</dbReference>
<evidence type="ECO:0000256" key="6">
    <source>
        <dbReference type="ARBA" id="ARBA00044144"/>
    </source>
</evidence>
<feature type="compositionally biased region" description="Acidic residues" evidence="10">
    <location>
        <begin position="436"/>
        <end position="450"/>
    </location>
</feature>
<dbReference type="CDD" id="cd04197">
    <property type="entry name" value="eIF-2B_epsilon_N"/>
    <property type="match status" value="1"/>
</dbReference>
<dbReference type="GO" id="GO:0031369">
    <property type="term" value="F:translation initiation factor binding"/>
    <property type="evidence" value="ECO:0007669"/>
    <property type="project" value="InterPro"/>
</dbReference>
<keyword evidence="9" id="KW-0175">Coiled coil</keyword>
<evidence type="ECO:0000256" key="8">
    <source>
        <dbReference type="ARBA" id="ARBA00046432"/>
    </source>
</evidence>
<feature type="compositionally biased region" description="Acidic residues" evidence="10">
    <location>
        <begin position="469"/>
        <end position="479"/>
    </location>
</feature>
<dbReference type="InterPro" id="IPR056764">
    <property type="entry name" value="LbH_EIF2B3/5"/>
</dbReference>
<dbReference type="Gene3D" id="1.25.40.180">
    <property type="match status" value="1"/>
</dbReference>
<reference evidence="12" key="1">
    <citation type="submission" date="2014-03" db="EMBL/GenBank/DDBJ databases">
        <authorList>
            <person name="Casaregola S."/>
        </authorList>
    </citation>
    <scope>NUCLEOTIDE SEQUENCE [LARGE SCALE GENOMIC DNA]</scope>
    <source>
        <strain evidence="12">CLIB 918</strain>
    </source>
</reference>
<comment type="subunit">
    <text evidence="8">Component of the translation initiation factor 2B (eIF2B) complex which is a heterodecamer of two sets of five different subunits: alpha, beta, gamma, delta and epsilon. Subunits alpha, beta and delta comprise a regulatory subcomplex and subunits epsilon and gamma comprise a catalytic subcomplex. Within the complex, the hexameric regulatory complex resides at the center, with the two heterodimeric catalytic subcomplexes bound on opposite sides.</text>
</comment>
<dbReference type="InterPro" id="IPR016024">
    <property type="entry name" value="ARM-type_fold"/>
</dbReference>
<dbReference type="InterPro" id="IPR003307">
    <property type="entry name" value="W2_domain"/>
</dbReference>
<dbReference type="SUPFAM" id="SSF51161">
    <property type="entry name" value="Trimeric LpxA-like enzymes"/>
    <property type="match status" value="1"/>
</dbReference>
<dbReference type="SUPFAM" id="SSF53448">
    <property type="entry name" value="Nucleotide-diphospho-sugar transferases"/>
    <property type="match status" value="1"/>
</dbReference>
<dbReference type="OrthoDB" id="424572at2759"/>
<dbReference type="STRING" id="1173061.A0A0J9XCA6"/>
<evidence type="ECO:0000256" key="1">
    <source>
        <dbReference type="ARBA" id="ARBA00004514"/>
    </source>
</evidence>
<dbReference type="Gene3D" id="2.160.10.10">
    <property type="entry name" value="Hexapeptide repeat proteins"/>
    <property type="match status" value="1"/>
</dbReference>
<feature type="region of interest" description="Disordered" evidence="10">
    <location>
        <begin position="431"/>
        <end position="479"/>
    </location>
</feature>
<evidence type="ECO:0000313" key="13">
    <source>
        <dbReference type="Proteomes" id="UP000242525"/>
    </source>
</evidence>
<proteinExistence type="inferred from homology"/>
<dbReference type="PROSITE" id="PS51363">
    <property type="entry name" value="W2"/>
    <property type="match status" value="1"/>
</dbReference>
<evidence type="ECO:0000256" key="2">
    <source>
        <dbReference type="ARBA" id="ARBA00007878"/>
    </source>
</evidence>
<keyword evidence="4 12" id="KW-0396">Initiation factor</keyword>
<dbReference type="CDD" id="cd05787">
    <property type="entry name" value="LbH_eIF2B_epsilon"/>
    <property type="match status" value="1"/>
</dbReference>
<dbReference type="GO" id="GO:0005085">
    <property type="term" value="F:guanyl-nucleotide exchange factor activity"/>
    <property type="evidence" value="ECO:0007669"/>
    <property type="project" value="InterPro"/>
</dbReference>
<dbReference type="Pfam" id="PF00483">
    <property type="entry name" value="NTP_transferase"/>
    <property type="match status" value="1"/>
</dbReference>
<dbReference type="InterPro" id="IPR029044">
    <property type="entry name" value="Nucleotide-diphossugar_trans"/>
</dbReference>
<evidence type="ECO:0000256" key="5">
    <source>
        <dbReference type="ARBA" id="ARBA00022917"/>
    </source>
</evidence>
<dbReference type="Pfam" id="PF25084">
    <property type="entry name" value="LbH_EIF2B"/>
    <property type="match status" value="1"/>
</dbReference>
<keyword evidence="13" id="KW-1185">Reference proteome</keyword>
<dbReference type="InterPro" id="IPR051956">
    <property type="entry name" value="eIF2B_epsilon"/>
</dbReference>
<dbReference type="InterPro" id="IPR044123">
    <property type="entry name" value="W2_eIF2B_epsilon"/>
</dbReference>
<keyword evidence="5" id="KW-0648">Protein biosynthesis</keyword>
<organism evidence="12 13">
    <name type="scientific">Geotrichum candidum</name>
    <name type="common">Oospora lactis</name>
    <name type="synonym">Dipodascus geotrichum</name>
    <dbReference type="NCBI Taxonomy" id="1173061"/>
    <lineage>
        <taxon>Eukaryota</taxon>
        <taxon>Fungi</taxon>
        <taxon>Dikarya</taxon>
        <taxon>Ascomycota</taxon>
        <taxon>Saccharomycotina</taxon>
        <taxon>Dipodascomycetes</taxon>
        <taxon>Dipodascales</taxon>
        <taxon>Dipodascaceae</taxon>
        <taxon>Geotrichum</taxon>
    </lineage>
</organism>
<dbReference type="GO" id="GO:0005851">
    <property type="term" value="C:eukaryotic translation initiation factor 2B complex"/>
    <property type="evidence" value="ECO:0007669"/>
    <property type="project" value="TreeGrafter"/>
</dbReference>
<dbReference type="InterPro" id="IPR005835">
    <property type="entry name" value="NTP_transferase_dom"/>
</dbReference>
<dbReference type="InterPro" id="IPR035543">
    <property type="entry name" value="eIF-2B_epsilon_N"/>
</dbReference>
<evidence type="ECO:0000256" key="3">
    <source>
        <dbReference type="ARBA" id="ARBA00022490"/>
    </source>
</evidence>
<accession>A0A0J9XCA6</accession>
<protein>
    <recommendedName>
        <fullName evidence="6">Translation initiation factor eIF2B subunit epsilon</fullName>
    </recommendedName>
    <alternativeName>
        <fullName evidence="7">eIF2B GDP-GTP exchange factor subunit epsilon</fullName>
    </alternativeName>
</protein>
<dbReference type="InterPro" id="IPR011004">
    <property type="entry name" value="Trimer_LpxA-like_sf"/>
</dbReference>
<keyword evidence="3" id="KW-0963">Cytoplasm</keyword>
<feature type="coiled-coil region" evidence="9">
    <location>
        <begin position="674"/>
        <end position="701"/>
    </location>
</feature>
<dbReference type="SUPFAM" id="SSF48371">
    <property type="entry name" value="ARM repeat"/>
    <property type="match status" value="1"/>
</dbReference>
<dbReference type="Pfam" id="PF02020">
    <property type="entry name" value="W2"/>
    <property type="match status" value="1"/>
</dbReference>
<dbReference type="SMART" id="SM00515">
    <property type="entry name" value="eIF5C"/>
    <property type="match status" value="1"/>
</dbReference>
<evidence type="ECO:0000313" key="12">
    <source>
        <dbReference type="EMBL" id="CDO54844.1"/>
    </source>
</evidence>
<evidence type="ECO:0000259" key="11">
    <source>
        <dbReference type="PROSITE" id="PS51363"/>
    </source>
</evidence>
<dbReference type="PANTHER" id="PTHR45887">
    <property type="entry name" value="TRANSLATION INITIATION FACTOR EIF-2B SUBUNIT EPSILON"/>
    <property type="match status" value="1"/>
</dbReference>
<evidence type="ECO:0000256" key="10">
    <source>
        <dbReference type="SAM" id="MobiDB-lite"/>
    </source>
</evidence>
<sequence length="704" mass="79313">MPPKKQANKKTGNEIPEVTPLIAVVMSDSYENRFMPLTLEKPRCLLPLANTPLIEYTLEFLSTAGVSDVYVVCSSYAEVVENYILKSKWSLASSPFSIHVLKSPESQSVGDALRDIDALGFIEHDFLLISGDIVSNFDFKSVFQAHKDRKTKDKNSIMTMVLREASVSHRTRAKSGAGLFVLDEPTSRCVRYEPAPRPNKNGYINLDVEILSELETVSFRNDLIDCHIDICTPDIPALFTENFDYNSIRTDFVKGILTSDILGKTIYTHILEKNYSARVESYQTYDAVSKDVISRYSYPVVPERNIMEDQTYSYQMGHIYKEEGVVLAQSCIIESGTVIGSNTFVGDGSKISKTCIGRNCKIGRNVSIIDSYIWDNVVIEDNAVITKSIVANDAVIKKGAKLEAGSVVSFNVVVGENRVLAKDVKVTTRQRVREYSDDESSDEDEEDQAEIDVSTIGEDGKGHLYHDSDDSDYYESEDDEEYNRSLKSMIYSVESFSLSDTSIHSIINTHKKTHRRYSSNSGVSEGDDDEENFRTEAVESVTRSITENHDPDIAALELNTLRMSMNVGYHEVRSATIAAFITFISKMVTTGTLKVKEATENMFIKWIPLLKRQVFETDDEADLIYCIQVECSKRPHGEFILAYALNALYDEDMVSEEAVDQWWENPETHSSDKLKDVLKYAEKVVDNIQNAEEETDSESEEESD</sequence>
<dbReference type="GO" id="GO:0005829">
    <property type="term" value="C:cytosol"/>
    <property type="evidence" value="ECO:0007669"/>
    <property type="project" value="UniProtKB-SubCell"/>
</dbReference>
<comment type="similarity">
    <text evidence="2">Belongs to the eIF-2B gamma/epsilon subunits family.</text>
</comment>
<dbReference type="PANTHER" id="PTHR45887:SF1">
    <property type="entry name" value="TRANSLATION INITIATION FACTOR EIF-2B SUBUNIT EPSILON"/>
    <property type="match status" value="1"/>
</dbReference>
<dbReference type="Proteomes" id="UP000242525">
    <property type="component" value="Unassembled WGS sequence"/>
</dbReference>
<evidence type="ECO:0000256" key="9">
    <source>
        <dbReference type="SAM" id="Coils"/>
    </source>
</evidence>
<dbReference type="Gene3D" id="3.90.550.10">
    <property type="entry name" value="Spore Coat Polysaccharide Biosynthesis Protein SpsA, Chain A"/>
    <property type="match status" value="1"/>
</dbReference>
<dbReference type="CDD" id="cd11558">
    <property type="entry name" value="W2_eIF2B_epsilon"/>
    <property type="match status" value="1"/>
</dbReference>
<dbReference type="AlphaFoldDB" id="A0A0J9XCA6"/>
<comment type="caution">
    <text evidence="12">The sequence shown here is derived from an EMBL/GenBank/DDBJ whole genome shotgun (WGS) entry which is preliminary data.</text>
</comment>
<gene>
    <name evidence="12" type="ORF">BN980_GECA09s00197g</name>
</gene>
<evidence type="ECO:0000256" key="4">
    <source>
        <dbReference type="ARBA" id="ARBA00022540"/>
    </source>
</evidence>